<organism evidence="1">
    <name type="scientific">Sigmofec virus UA08Rod_5625</name>
    <dbReference type="NCBI Taxonomy" id="2929432"/>
    <lineage>
        <taxon>Viruses</taxon>
        <taxon>Monodnaviria</taxon>
        <taxon>Sangervirae</taxon>
        <taxon>Phixviricota</taxon>
        <taxon>Malgrandaviricetes</taxon>
        <taxon>Petitvirales</taxon>
        <taxon>Microviridae</taxon>
    </lineage>
</organism>
<sequence>MVNRDDLPELGKNEVYLVCLYDKLAKQASSLMYIPTADVLPRVFRASLKTENVDEYEMILVSLFDTSKLVMAGEPILLNMLDVKEKMRNETS</sequence>
<proteinExistence type="predicted"/>
<protein>
    <submittedName>
        <fullName evidence="1">Uncharacterized protein</fullName>
    </submittedName>
</protein>
<dbReference type="EMBL" id="OM869539">
    <property type="protein sequence ID" value="UPW41069.1"/>
    <property type="molecule type" value="Genomic_DNA"/>
</dbReference>
<evidence type="ECO:0000313" key="1">
    <source>
        <dbReference type="EMBL" id="UPW41069.1"/>
    </source>
</evidence>
<name>A0A976R6X8_9VIRU</name>
<accession>A0A976R6X8</accession>
<reference evidence="1" key="1">
    <citation type="submission" date="2022-02" db="EMBL/GenBank/DDBJ databases">
        <title>Towards deciphering the DNA virus diversity associated with rodent species in the families Cricetidae and Heteromyidae.</title>
        <authorList>
            <person name="Lund M."/>
            <person name="Larsen B.B."/>
            <person name="Gryseels S."/>
            <person name="Kraberger S."/>
            <person name="Rowsey D.M."/>
            <person name="Steger L."/>
            <person name="Yule K.M."/>
            <person name="Upham N.S."/>
            <person name="Worobey M."/>
            <person name="Van Doorslaer K."/>
            <person name="Varsani A."/>
        </authorList>
    </citation>
    <scope>NUCLEOTIDE SEQUENCE</scope>
    <source>
        <strain evidence="1">UA08Rod_5625</strain>
    </source>
</reference>